<proteinExistence type="predicted"/>
<gene>
    <name evidence="2" type="ORF">KK062_10900</name>
</gene>
<organism evidence="2 3">
    <name type="scientific">Dawidia cretensis</name>
    <dbReference type="NCBI Taxonomy" id="2782350"/>
    <lineage>
        <taxon>Bacteria</taxon>
        <taxon>Pseudomonadati</taxon>
        <taxon>Bacteroidota</taxon>
        <taxon>Cytophagia</taxon>
        <taxon>Cytophagales</taxon>
        <taxon>Chryseotaleaceae</taxon>
        <taxon>Dawidia</taxon>
    </lineage>
</organism>
<evidence type="ECO:0000313" key="3">
    <source>
        <dbReference type="Proteomes" id="UP001319080"/>
    </source>
</evidence>
<feature type="transmembrane region" description="Helical" evidence="1">
    <location>
        <begin position="7"/>
        <end position="24"/>
    </location>
</feature>
<sequence length="254" mass="30247">MKNETTWYIAILLVCAVCAGLFLWRAELFNFQVQIDSQKFSDFGSFVGGIFGTLSFIWLIFTLREAKTQSFDNSFYNHLAVHESVVRDLLVKGQHIKIINDEITTRLDKIPPESLTEEVRSEYHNYKNKPDANDYFEALYRMLHIQYKYENRTPDKYFKDYTWQIGHFLRSFTSVAELVFEATFSEEKKSFYSRVIKSRATDDELRLIFYFVIFNSNLQERSKLLRMSRALHLFENIKDSLIKSDDWKKYIEMS</sequence>
<protein>
    <recommendedName>
        <fullName evidence="4">Phage abortive infection protein</fullName>
    </recommendedName>
</protein>
<evidence type="ECO:0000256" key="1">
    <source>
        <dbReference type="SAM" id="Phobius"/>
    </source>
</evidence>
<dbReference type="RefSeq" id="WP_254084329.1">
    <property type="nucleotide sequence ID" value="NZ_JAHESE010000008.1"/>
</dbReference>
<dbReference type="EMBL" id="JAHESE010000008">
    <property type="protein sequence ID" value="MBT1708736.1"/>
    <property type="molecule type" value="Genomic_DNA"/>
</dbReference>
<feature type="transmembrane region" description="Helical" evidence="1">
    <location>
        <begin position="44"/>
        <end position="63"/>
    </location>
</feature>
<evidence type="ECO:0008006" key="4">
    <source>
        <dbReference type="Google" id="ProtNLM"/>
    </source>
</evidence>
<reference evidence="2 3" key="1">
    <citation type="submission" date="2021-05" db="EMBL/GenBank/DDBJ databases">
        <title>A Polyphasic approach of four new species of the genus Ohtaekwangia: Ohtaekwangia histidinii sp. nov., Ohtaekwangia cretensis sp. nov., Ohtaekwangia indiensis sp. nov., Ohtaekwangia reichenbachii sp. nov. from diverse environment.</title>
        <authorList>
            <person name="Octaviana S."/>
        </authorList>
    </citation>
    <scope>NUCLEOTIDE SEQUENCE [LARGE SCALE GENOMIC DNA]</scope>
    <source>
        <strain evidence="2 3">PWU5</strain>
    </source>
</reference>
<comment type="caution">
    <text evidence="2">The sequence shown here is derived from an EMBL/GenBank/DDBJ whole genome shotgun (WGS) entry which is preliminary data.</text>
</comment>
<keyword evidence="1" id="KW-0812">Transmembrane</keyword>
<keyword evidence="3" id="KW-1185">Reference proteome</keyword>
<dbReference type="Proteomes" id="UP001319080">
    <property type="component" value="Unassembled WGS sequence"/>
</dbReference>
<keyword evidence="1" id="KW-1133">Transmembrane helix</keyword>
<dbReference type="AlphaFoldDB" id="A0AAP2DWK9"/>
<accession>A0AAP2DWK9</accession>
<keyword evidence="1" id="KW-0472">Membrane</keyword>
<name>A0AAP2DWK9_9BACT</name>
<evidence type="ECO:0000313" key="2">
    <source>
        <dbReference type="EMBL" id="MBT1708736.1"/>
    </source>
</evidence>